<feature type="region of interest" description="Disordered" evidence="1">
    <location>
        <begin position="279"/>
        <end position="449"/>
    </location>
</feature>
<feature type="compositionally biased region" description="Basic and acidic residues" evidence="1">
    <location>
        <begin position="332"/>
        <end position="351"/>
    </location>
</feature>
<feature type="compositionally biased region" description="Polar residues" evidence="1">
    <location>
        <begin position="1"/>
        <end position="11"/>
    </location>
</feature>
<feature type="compositionally biased region" description="Low complexity" evidence="1">
    <location>
        <begin position="280"/>
        <end position="295"/>
    </location>
</feature>
<gene>
    <name evidence="2" type="ORF">R9X50_00313300</name>
</gene>
<feature type="compositionally biased region" description="Polar residues" evidence="1">
    <location>
        <begin position="296"/>
        <end position="308"/>
    </location>
</feature>
<proteinExistence type="predicted"/>
<feature type="region of interest" description="Disordered" evidence="1">
    <location>
        <begin position="1"/>
        <end position="103"/>
    </location>
</feature>
<reference evidence="2 3" key="1">
    <citation type="submission" date="2023-11" db="EMBL/GenBank/DDBJ databases">
        <title>An acidophilic fungus is an integral part of prey digestion in a carnivorous sundew plant.</title>
        <authorList>
            <person name="Tsai I.J."/>
        </authorList>
    </citation>
    <scope>NUCLEOTIDE SEQUENCE [LARGE SCALE GENOMIC DNA]</scope>
    <source>
        <strain evidence="2">169a</strain>
    </source>
</reference>
<evidence type="ECO:0000256" key="1">
    <source>
        <dbReference type="SAM" id="MobiDB-lite"/>
    </source>
</evidence>
<feature type="compositionally biased region" description="Polar residues" evidence="1">
    <location>
        <begin position="320"/>
        <end position="329"/>
    </location>
</feature>
<name>A0AAQ3M561_9PEZI</name>
<protein>
    <submittedName>
        <fullName evidence="2">Uncharacterized protein</fullName>
    </submittedName>
</protein>
<dbReference type="EMBL" id="CP138583">
    <property type="protein sequence ID" value="WPH00308.1"/>
    <property type="molecule type" value="Genomic_DNA"/>
</dbReference>
<evidence type="ECO:0000313" key="3">
    <source>
        <dbReference type="Proteomes" id="UP001303373"/>
    </source>
</evidence>
<dbReference type="AlphaFoldDB" id="A0AAQ3M561"/>
<organism evidence="2 3">
    <name type="scientific">Acrodontium crateriforme</name>
    <dbReference type="NCBI Taxonomy" id="150365"/>
    <lineage>
        <taxon>Eukaryota</taxon>
        <taxon>Fungi</taxon>
        <taxon>Dikarya</taxon>
        <taxon>Ascomycota</taxon>
        <taxon>Pezizomycotina</taxon>
        <taxon>Dothideomycetes</taxon>
        <taxon>Dothideomycetidae</taxon>
        <taxon>Mycosphaerellales</taxon>
        <taxon>Teratosphaeriaceae</taxon>
        <taxon>Acrodontium</taxon>
    </lineage>
</organism>
<evidence type="ECO:0000313" key="2">
    <source>
        <dbReference type="EMBL" id="WPH00308.1"/>
    </source>
</evidence>
<sequence>MSMLLTLSQPPRTDFGTGTHDFYPRLPFPKPPRLSPPTPRVDASVTSLPVSPPDKIMTTAHRGLPPPSAMTASMTLPDPGRPPPLTQSLGPMPAPPNQWQGQEESMRNWLLAKTEEDKRKQEEEKTQQESLKLEQRRIEQSMLRESLSAGIPPTMIPLIYASIAGANLANIGVDWMQQYQVQLRESAAQHHPQTLSPELRREPHLLSQPIDAYTVASSTQTQTIPSQPPVGDKPVQPAPLQTTFPAYQSTNDRIAPTSMPRSAVHTQLPRLTTNDMYIHQQPVSSPGGSHQPQQSRMLQDQATSSSPSIYFHHWVPPNEGKSTQPQTPASKGEPHSARPGSHRSDTDWRDSPRKRKATGAHQPNPPPSAGPQFTSPSFSTVSSASARKNGGRRSGSIASASDSRPESRRDTDPRRSRPDFGQPSEEKARPSSSETPRDITFVDSKDNER</sequence>
<keyword evidence="3" id="KW-1185">Reference proteome</keyword>
<feature type="compositionally biased region" description="Low complexity" evidence="1">
    <location>
        <begin position="373"/>
        <end position="386"/>
    </location>
</feature>
<feature type="compositionally biased region" description="Basic and acidic residues" evidence="1">
    <location>
        <begin position="403"/>
        <end position="429"/>
    </location>
</feature>
<accession>A0AAQ3M561</accession>
<dbReference type="Proteomes" id="UP001303373">
    <property type="component" value="Chromosome 4"/>
</dbReference>
<feature type="compositionally biased region" description="Pro residues" evidence="1">
    <location>
        <begin position="26"/>
        <end position="39"/>
    </location>
</feature>